<comment type="caution">
    <text evidence="1">The sequence shown here is derived from an EMBL/GenBank/DDBJ whole genome shotgun (WGS) entry which is preliminary data.</text>
</comment>
<dbReference type="PANTHER" id="PTHR45621">
    <property type="entry name" value="OS01G0588500 PROTEIN-RELATED"/>
    <property type="match status" value="1"/>
</dbReference>
<evidence type="ECO:0000313" key="2">
    <source>
        <dbReference type="Proteomes" id="UP000436088"/>
    </source>
</evidence>
<evidence type="ECO:0000313" key="1">
    <source>
        <dbReference type="EMBL" id="KAE8658022.1"/>
    </source>
</evidence>
<dbReference type="InterPro" id="IPR050823">
    <property type="entry name" value="Plant_Ser_Thr_Prot_Kinase"/>
</dbReference>
<organism evidence="1 2">
    <name type="scientific">Hibiscus syriacus</name>
    <name type="common">Rose of Sharon</name>
    <dbReference type="NCBI Taxonomy" id="106335"/>
    <lineage>
        <taxon>Eukaryota</taxon>
        <taxon>Viridiplantae</taxon>
        <taxon>Streptophyta</taxon>
        <taxon>Embryophyta</taxon>
        <taxon>Tracheophyta</taxon>
        <taxon>Spermatophyta</taxon>
        <taxon>Magnoliopsida</taxon>
        <taxon>eudicotyledons</taxon>
        <taxon>Gunneridae</taxon>
        <taxon>Pentapetalae</taxon>
        <taxon>rosids</taxon>
        <taxon>malvids</taxon>
        <taxon>Malvales</taxon>
        <taxon>Malvaceae</taxon>
        <taxon>Malvoideae</taxon>
        <taxon>Hibiscus</taxon>
    </lineage>
</organism>
<dbReference type="AlphaFoldDB" id="A0A6A2WGG7"/>
<protein>
    <recommendedName>
        <fullName evidence="3">Protein kinase domain-containing protein</fullName>
    </recommendedName>
</protein>
<dbReference type="Gene3D" id="3.30.200.20">
    <property type="entry name" value="Phosphorylase Kinase, domain 1"/>
    <property type="match status" value="1"/>
</dbReference>
<sequence>MTAKKLIWKSLMLSCYKSQDISSSDSGGKISKPCQFQRLSMSDISNPRSPLSVNDLSTPLLGSNLLVFTLAELRLVTHNFARCNLLGEGGFGPVYKGFIDDKLRPGLNAQPVAVKALHLNGLQ</sequence>
<accession>A0A6A2WGG7</accession>
<evidence type="ECO:0008006" key="3">
    <source>
        <dbReference type="Google" id="ProtNLM"/>
    </source>
</evidence>
<reference evidence="1" key="1">
    <citation type="submission" date="2019-09" db="EMBL/GenBank/DDBJ databases">
        <title>Draft genome information of white flower Hibiscus syriacus.</title>
        <authorList>
            <person name="Kim Y.-M."/>
        </authorList>
    </citation>
    <scope>NUCLEOTIDE SEQUENCE [LARGE SCALE GENOMIC DNA]</scope>
    <source>
        <strain evidence="1">YM2019G1</strain>
    </source>
</reference>
<dbReference type="InterPro" id="IPR011009">
    <property type="entry name" value="Kinase-like_dom_sf"/>
</dbReference>
<name>A0A6A2WGG7_HIBSY</name>
<keyword evidence="2" id="KW-1185">Reference proteome</keyword>
<dbReference type="SUPFAM" id="SSF56112">
    <property type="entry name" value="Protein kinase-like (PK-like)"/>
    <property type="match status" value="1"/>
</dbReference>
<dbReference type="EMBL" id="VEPZ02001748">
    <property type="protein sequence ID" value="KAE8658022.1"/>
    <property type="molecule type" value="Genomic_DNA"/>
</dbReference>
<gene>
    <name evidence="1" type="ORF">F3Y22_tig00116975pilonHSYRG00076</name>
</gene>
<dbReference type="Proteomes" id="UP000436088">
    <property type="component" value="Unassembled WGS sequence"/>
</dbReference>
<proteinExistence type="predicted"/>